<comment type="similarity">
    <text evidence="3">Belongs to the ku70 family.</text>
</comment>
<keyword evidence="11" id="KW-0067">ATP-binding</keyword>
<feature type="domain" description="Ku70/Ku80 C-terminal arm" evidence="19">
    <location>
        <begin position="575"/>
        <end position="620"/>
    </location>
</feature>
<protein>
    <recommendedName>
        <fullName evidence="5">ATP-dependent DNA helicase II subunit 1</fullName>
        <ecNumber evidence="4">3.6.4.12</ecNumber>
    </recommendedName>
    <alternativeName>
        <fullName evidence="17">ATP-dependent DNA helicase II subunit Ku70</fullName>
    </alternativeName>
</protein>
<dbReference type="EC" id="3.6.4.12" evidence="4"/>
<dbReference type="Proteomes" id="UP001212997">
    <property type="component" value="Unassembled WGS sequence"/>
</dbReference>
<dbReference type="GO" id="GO:0005524">
    <property type="term" value="F:ATP binding"/>
    <property type="evidence" value="ECO:0007669"/>
    <property type="project" value="UniProtKB-KW"/>
</dbReference>
<organism evidence="21 22">
    <name type="scientific">Meripilus lineatus</name>
    <dbReference type="NCBI Taxonomy" id="2056292"/>
    <lineage>
        <taxon>Eukaryota</taxon>
        <taxon>Fungi</taxon>
        <taxon>Dikarya</taxon>
        <taxon>Basidiomycota</taxon>
        <taxon>Agaricomycotina</taxon>
        <taxon>Agaricomycetes</taxon>
        <taxon>Polyporales</taxon>
        <taxon>Meripilaceae</taxon>
        <taxon>Meripilus</taxon>
    </lineage>
</organism>
<dbReference type="Pfam" id="PF03731">
    <property type="entry name" value="Ku_N"/>
    <property type="match status" value="1"/>
</dbReference>
<evidence type="ECO:0000256" key="14">
    <source>
        <dbReference type="ARBA" id="ARBA00023172"/>
    </source>
</evidence>
<evidence type="ECO:0000313" key="22">
    <source>
        <dbReference type="Proteomes" id="UP001212997"/>
    </source>
</evidence>
<sequence>MAPYDEWNRLDDDEDEELLDTSVGVDLNAQIMAFKTFDSLDQFFEGKKDVILFAIDCSESMLELREDPIYDDVKTCHLFTALDAAMQIQKKKVLVGPNDAVGIMLFNTTRKSESTGQAAEIKKNNFLYQPITTISAPKVQELIQLLDAAREDPNLLRETFPPVATKRVPMGDVFTSCNWIMRDGAPKTATKRVFLITDEDDPNAGPGKDRLMTSARTTLIDLTQAGIMVEPFFISTDEKAFDQSKFYSSILLPNNIHESEEDPNVLPESISITRIEDLLAQMRFHEVPKRSQFSIPFELANGFVIGIRGYGLVTEQRKGAYRYFVDLGDRMEVANSRTAYVDEDREAEVNKQNVVFGMSLGGAVKAEDAATTEEAVATGEDRDEQTTGGITRSVAAPSRVFFTPDEVKSFRTLGLEPRIKLLGFKSRKELAFEDNVKHSFFIYPDEMVRKYLFIPPSFLTLNAPPYHLPSAKDFFREQTYIQCPSQNDDQEEKNWSGSRTDKKERLSGFLRAASSGTAEKAEEGGWNEPAGFHLIPLPFADDIRAAPIESAYRASDELKDAARKWVDKLSVKNGTYPPDSYPNPALAYHNAQLEASAFRDEFDPDSFEDLTLPKYGMIQKVRRALICLCWRIALMEFPILLPVTLTPTPLTRVCGSHPAIASRAVAERMETSITQGRSGVRCGSPIR</sequence>
<dbReference type="Gene3D" id="1.10.1600.10">
    <property type="match status" value="1"/>
</dbReference>
<feature type="domain" description="Ku" evidence="18">
    <location>
        <begin position="302"/>
        <end position="446"/>
    </location>
</feature>
<dbReference type="GO" id="GO:0042162">
    <property type="term" value="F:telomeric DNA binding"/>
    <property type="evidence" value="ECO:0007669"/>
    <property type="project" value="InterPro"/>
</dbReference>
<dbReference type="GO" id="GO:0000723">
    <property type="term" value="P:telomere maintenance"/>
    <property type="evidence" value="ECO:0007669"/>
    <property type="project" value="InterPro"/>
</dbReference>
<keyword evidence="12" id="KW-0779">Telomere</keyword>
<gene>
    <name evidence="21" type="ORF">NLI96_g10783</name>
</gene>
<evidence type="ECO:0000256" key="2">
    <source>
        <dbReference type="ARBA" id="ARBA00004574"/>
    </source>
</evidence>
<evidence type="ECO:0000256" key="13">
    <source>
        <dbReference type="ARBA" id="ARBA00023125"/>
    </source>
</evidence>
<evidence type="ECO:0000259" key="20">
    <source>
        <dbReference type="Pfam" id="PF03731"/>
    </source>
</evidence>
<evidence type="ECO:0000259" key="18">
    <source>
        <dbReference type="Pfam" id="PF02735"/>
    </source>
</evidence>
<dbReference type="GO" id="GO:0003684">
    <property type="term" value="F:damaged DNA binding"/>
    <property type="evidence" value="ECO:0007669"/>
    <property type="project" value="InterPro"/>
</dbReference>
<comment type="caution">
    <text evidence="21">The sequence shown here is derived from an EMBL/GenBank/DDBJ whole genome shotgun (WGS) entry which is preliminary data.</text>
</comment>
<dbReference type="SUPFAM" id="SSF100939">
    <property type="entry name" value="SPOC domain-like"/>
    <property type="match status" value="2"/>
</dbReference>
<dbReference type="InterPro" id="IPR016194">
    <property type="entry name" value="SPOC-like_C_dom_sf"/>
</dbReference>
<dbReference type="InterPro" id="IPR006165">
    <property type="entry name" value="Ku70"/>
</dbReference>
<dbReference type="GO" id="GO:0016787">
    <property type="term" value="F:hydrolase activity"/>
    <property type="evidence" value="ECO:0007669"/>
    <property type="project" value="UniProtKB-KW"/>
</dbReference>
<dbReference type="GO" id="GO:0000781">
    <property type="term" value="C:chromosome, telomeric region"/>
    <property type="evidence" value="ECO:0007669"/>
    <property type="project" value="UniProtKB-SubCell"/>
</dbReference>
<keyword evidence="13" id="KW-0238">DNA-binding</keyword>
<evidence type="ECO:0000256" key="17">
    <source>
        <dbReference type="ARBA" id="ARBA00031811"/>
    </source>
</evidence>
<evidence type="ECO:0000256" key="8">
    <source>
        <dbReference type="ARBA" id="ARBA00022763"/>
    </source>
</evidence>
<proteinExistence type="inferred from homology"/>
<accession>A0AAD5UY29</accession>
<dbReference type="PANTHER" id="PTHR12604">
    <property type="entry name" value="KU AUTOANTIGEN DNA HELICASE"/>
    <property type="match status" value="1"/>
</dbReference>
<evidence type="ECO:0000256" key="11">
    <source>
        <dbReference type="ARBA" id="ARBA00022840"/>
    </source>
</evidence>
<evidence type="ECO:0000256" key="5">
    <source>
        <dbReference type="ARBA" id="ARBA00021796"/>
    </source>
</evidence>
<keyword evidence="16" id="KW-0539">Nucleus</keyword>
<comment type="subcellular location">
    <subcellularLocation>
        <location evidence="2">Chromosome</location>
        <location evidence="2">Telomere</location>
    </subcellularLocation>
    <subcellularLocation>
        <location evidence="1">Nucleus</location>
    </subcellularLocation>
</comment>
<dbReference type="InterPro" id="IPR005160">
    <property type="entry name" value="Ku_C"/>
</dbReference>
<dbReference type="InterPro" id="IPR005161">
    <property type="entry name" value="Ku_N"/>
</dbReference>
<evidence type="ECO:0000256" key="12">
    <source>
        <dbReference type="ARBA" id="ARBA00022895"/>
    </source>
</evidence>
<evidence type="ECO:0000256" key="9">
    <source>
        <dbReference type="ARBA" id="ARBA00022801"/>
    </source>
</evidence>
<reference evidence="21" key="1">
    <citation type="submission" date="2022-07" db="EMBL/GenBank/DDBJ databases">
        <title>Genome Sequence of Physisporinus lineatus.</title>
        <authorList>
            <person name="Buettner E."/>
        </authorList>
    </citation>
    <scope>NUCLEOTIDE SEQUENCE</scope>
    <source>
        <strain evidence="21">VT162</strain>
    </source>
</reference>
<dbReference type="Gene3D" id="2.40.290.10">
    <property type="match status" value="1"/>
</dbReference>
<keyword evidence="22" id="KW-1185">Reference proteome</keyword>
<dbReference type="AlphaFoldDB" id="A0AAD5UY29"/>
<dbReference type="GO" id="GO:0003690">
    <property type="term" value="F:double-stranded DNA binding"/>
    <property type="evidence" value="ECO:0007669"/>
    <property type="project" value="TreeGrafter"/>
</dbReference>
<dbReference type="GO" id="GO:0006303">
    <property type="term" value="P:double-strand break repair via nonhomologous end joining"/>
    <property type="evidence" value="ECO:0007669"/>
    <property type="project" value="InterPro"/>
</dbReference>
<evidence type="ECO:0000256" key="10">
    <source>
        <dbReference type="ARBA" id="ARBA00022806"/>
    </source>
</evidence>
<dbReference type="GO" id="GO:0003678">
    <property type="term" value="F:DNA helicase activity"/>
    <property type="evidence" value="ECO:0007669"/>
    <property type="project" value="UniProtKB-EC"/>
</dbReference>
<keyword evidence="6" id="KW-0158">Chromosome</keyword>
<evidence type="ECO:0000256" key="3">
    <source>
        <dbReference type="ARBA" id="ARBA00005240"/>
    </source>
</evidence>
<evidence type="ECO:0000256" key="7">
    <source>
        <dbReference type="ARBA" id="ARBA00022741"/>
    </source>
</evidence>
<dbReference type="EMBL" id="JANAWD010000646">
    <property type="protein sequence ID" value="KAJ3476979.1"/>
    <property type="molecule type" value="Genomic_DNA"/>
</dbReference>
<evidence type="ECO:0000256" key="4">
    <source>
        <dbReference type="ARBA" id="ARBA00012551"/>
    </source>
</evidence>
<keyword evidence="7" id="KW-0547">Nucleotide-binding</keyword>
<keyword evidence="15" id="KW-0234">DNA repair</keyword>
<dbReference type="InterPro" id="IPR006164">
    <property type="entry name" value="DNA_bd_Ku70/Ku80"/>
</dbReference>
<dbReference type="PANTHER" id="PTHR12604:SF2">
    <property type="entry name" value="X-RAY REPAIR CROSS-COMPLEMENTING PROTEIN 6"/>
    <property type="match status" value="1"/>
</dbReference>
<keyword evidence="8" id="KW-0227">DNA damage</keyword>
<keyword evidence="14" id="KW-0233">DNA recombination</keyword>
<keyword evidence="10" id="KW-0347">Helicase</keyword>
<evidence type="ECO:0000256" key="1">
    <source>
        <dbReference type="ARBA" id="ARBA00004123"/>
    </source>
</evidence>
<evidence type="ECO:0000313" key="21">
    <source>
        <dbReference type="EMBL" id="KAJ3476979.1"/>
    </source>
</evidence>
<dbReference type="GO" id="GO:0043564">
    <property type="term" value="C:Ku70:Ku80 complex"/>
    <property type="evidence" value="ECO:0007669"/>
    <property type="project" value="InterPro"/>
</dbReference>
<feature type="domain" description="Ku70/Ku80 N-terminal alpha/beta" evidence="20">
    <location>
        <begin position="51"/>
        <end position="291"/>
    </location>
</feature>
<name>A0AAD5UY29_9APHY</name>
<dbReference type="Pfam" id="PF02735">
    <property type="entry name" value="Ku"/>
    <property type="match status" value="1"/>
</dbReference>
<evidence type="ECO:0000256" key="16">
    <source>
        <dbReference type="ARBA" id="ARBA00023242"/>
    </source>
</evidence>
<dbReference type="PIRSF" id="PIRSF003033">
    <property type="entry name" value="Ku70"/>
    <property type="match status" value="1"/>
</dbReference>
<evidence type="ECO:0000256" key="6">
    <source>
        <dbReference type="ARBA" id="ARBA00022454"/>
    </source>
</evidence>
<dbReference type="Gene3D" id="3.40.50.410">
    <property type="entry name" value="von Willebrand factor, type A domain"/>
    <property type="match status" value="1"/>
</dbReference>
<evidence type="ECO:0000256" key="15">
    <source>
        <dbReference type="ARBA" id="ARBA00023204"/>
    </source>
</evidence>
<dbReference type="Pfam" id="PF03730">
    <property type="entry name" value="Ku_C"/>
    <property type="match status" value="1"/>
</dbReference>
<dbReference type="GO" id="GO:0006310">
    <property type="term" value="P:DNA recombination"/>
    <property type="evidence" value="ECO:0007669"/>
    <property type="project" value="UniProtKB-KW"/>
</dbReference>
<evidence type="ECO:0000259" key="19">
    <source>
        <dbReference type="Pfam" id="PF03730"/>
    </source>
</evidence>
<dbReference type="SUPFAM" id="SSF53300">
    <property type="entry name" value="vWA-like"/>
    <property type="match status" value="1"/>
</dbReference>
<dbReference type="InterPro" id="IPR036465">
    <property type="entry name" value="vWFA_dom_sf"/>
</dbReference>
<keyword evidence="9" id="KW-0378">Hydrolase</keyword>